<protein>
    <submittedName>
        <fullName evidence="2">Uncharacterized protein</fullName>
    </submittedName>
</protein>
<evidence type="ECO:0000313" key="3">
    <source>
        <dbReference type="Proteomes" id="UP000192578"/>
    </source>
</evidence>
<accession>A0A1W0WKC7</accession>
<dbReference type="Proteomes" id="UP000192578">
    <property type="component" value="Unassembled WGS sequence"/>
</dbReference>
<proteinExistence type="predicted"/>
<dbReference type="AlphaFoldDB" id="A0A1W0WKC7"/>
<feature type="region of interest" description="Disordered" evidence="1">
    <location>
        <begin position="1"/>
        <end position="24"/>
    </location>
</feature>
<evidence type="ECO:0000256" key="1">
    <source>
        <dbReference type="SAM" id="MobiDB-lite"/>
    </source>
</evidence>
<organism evidence="2 3">
    <name type="scientific">Hypsibius exemplaris</name>
    <name type="common">Freshwater tardigrade</name>
    <dbReference type="NCBI Taxonomy" id="2072580"/>
    <lineage>
        <taxon>Eukaryota</taxon>
        <taxon>Metazoa</taxon>
        <taxon>Ecdysozoa</taxon>
        <taxon>Tardigrada</taxon>
        <taxon>Eutardigrada</taxon>
        <taxon>Parachela</taxon>
        <taxon>Hypsibioidea</taxon>
        <taxon>Hypsibiidae</taxon>
        <taxon>Hypsibius</taxon>
    </lineage>
</organism>
<gene>
    <name evidence="2" type="ORF">BV898_10214</name>
</gene>
<sequence>MKNGGKFRSAPRHVPERKVSAPQRAACRNGKFPLRTALRAGTESFRSAPRRVPERKVSAWFRVELKI</sequence>
<evidence type="ECO:0000313" key="2">
    <source>
        <dbReference type="EMBL" id="OQV15627.1"/>
    </source>
</evidence>
<name>A0A1W0WKC7_HYPEX</name>
<keyword evidence="3" id="KW-1185">Reference proteome</keyword>
<comment type="caution">
    <text evidence="2">The sequence shown here is derived from an EMBL/GenBank/DDBJ whole genome shotgun (WGS) entry which is preliminary data.</text>
</comment>
<dbReference type="EMBL" id="MTYJ01000086">
    <property type="protein sequence ID" value="OQV15627.1"/>
    <property type="molecule type" value="Genomic_DNA"/>
</dbReference>
<reference evidence="3" key="1">
    <citation type="submission" date="2017-01" db="EMBL/GenBank/DDBJ databases">
        <title>Comparative genomics of anhydrobiosis in the tardigrade Hypsibius dujardini.</title>
        <authorList>
            <person name="Yoshida Y."/>
            <person name="Koutsovoulos G."/>
            <person name="Laetsch D."/>
            <person name="Stevens L."/>
            <person name="Kumar S."/>
            <person name="Horikawa D."/>
            <person name="Ishino K."/>
            <person name="Komine S."/>
            <person name="Tomita M."/>
            <person name="Blaxter M."/>
            <person name="Arakawa K."/>
        </authorList>
    </citation>
    <scope>NUCLEOTIDE SEQUENCE [LARGE SCALE GENOMIC DNA]</scope>
    <source>
        <strain evidence="3">Z151</strain>
    </source>
</reference>